<dbReference type="GO" id="GO:0030151">
    <property type="term" value="F:molybdenum ion binding"/>
    <property type="evidence" value="ECO:0007669"/>
    <property type="project" value="InterPro"/>
</dbReference>
<proteinExistence type="predicted"/>
<dbReference type="SUPFAM" id="SSF50800">
    <property type="entry name" value="PK beta-barrel domain-like"/>
    <property type="match status" value="1"/>
</dbReference>
<keyword evidence="3" id="KW-1185">Reference proteome</keyword>
<dbReference type="InterPro" id="IPR011037">
    <property type="entry name" value="Pyrv_Knase-like_insert_dom_sf"/>
</dbReference>
<organism evidence="2 3">
    <name type="scientific">Croceibacterium salegens</name>
    <dbReference type="NCBI Taxonomy" id="1737568"/>
    <lineage>
        <taxon>Bacteria</taxon>
        <taxon>Pseudomonadati</taxon>
        <taxon>Pseudomonadota</taxon>
        <taxon>Alphaproteobacteria</taxon>
        <taxon>Sphingomonadales</taxon>
        <taxon>Erythrobacteraceae</taxon>
        <taxon>Croceibacterium</taxon>
    </lineage>
</organism>
<dbReference type="PROSITE" id="PS51340">
    <property type="entry name" value="MOSC"/>
    <property type="match status" value="1"/>
</dbReference>
<dbReference type="Proteomes" id="UP000433652">
    <property type="component" value="Unassembled WGS sequence"/>
</dbReference>
<dbReference type="Pfam" id="PF03473">
    <property type="entry name" value="MOSC"/>
    <property type="match status" value="1"/>
</dbReference>
<reference evidence="2 3" key="1">
    <citation type="submission" date="2019-12" db="EMBL/GenBank/DDBJ databases">
        <title>Genomic-based taxomic classification of the family Erythrobacteraceae.</title>
        <authorList>
            <person name="Xu L."/>
        </authorList>
    </citation>
    <scope>NUCLEOTIDE SEQUENCE [LARGE SCALE GENOMIC DNA]</scope>
    <source>
        <strain evidence="2 3">MCCC 1K01500</strain>
    </source>
</reference>
<dbReference type="AlphaFoldDB" id="A0A6I4SVD1"/>
<dbReference type="OrthoDB" id="9786134at2"/>
<protein>
    <submittedName>
        <fullName evidence="2">MOSC domain-containing protein</fullName>
    </submittedName>
</protein>
<sequence length="181" mass="19121">MTGRIIAVARDEAHRFGKQACDSIELVAGLGVAGDSHGGRTVQHLSRVAKTPETLNVRQVHLIHSELFSELADVGFTLVPGALGENVTTEGIDLLDLSRGTRLQLGDEALVEVTGLRNPCRQIDDNIGKGAMAATLDTAPDGSLVRKAGIMAVVVSGGEVRTGDPIMIEFVPPERLPLEPV</sequence>
<dbReference type="InterPro" id="IPR052716">
    <property type="entry name" value="MOSC_domain"/>
</dbReference>
<gene>
    <name evidence="2" type="ORF">GRI89_04280</name>
</gene>
<dbReference type="RefSeq" id="WP_159792537.1">
    <property type="nucleotide sequence ID" value="NZ_WTYM01000030.1"/>
</dbReference>
<dbReference type="InterPro" id="IPR005302">
    <property type="entry name" value="MoCF_Sase_C"/>
</dbReference>
<feature type="domain" description="MOSC" evidence="1">
    <location>
        <begin position="19"/>
        <end position="169"/>
    </location>
</feature>
<dbReference type="PANTHER" id="PTHR36930">
    <property type="entry name" value="METAL-SULFUR CLUSTER BIOSYNTHESIS PROTEINS YUAD-RELATED"/>
    <property type="match status" value="1"/>
</dbReference>
<dbReference type="GO" id="GO:0003824">
    <property type="term" value="F:catalytic activity"/>
    <property type="evidence" value="ECO:0007669"/>
    <property type="project" value="InterPro"/>
</dbReference>
<dbReference type="Gene3D" id="2.40.33.20">
    <property type="entry name" value="PK beta-barrel domain-like"/>
    <property type="match status" value="1"/>
</dbReference>
<name>A0A6I4SVD1_9SPHN</name>
<comment type="caution">
    <text evidence="2">The sequence shown here is derived from an EMBL/GenBank/DDBJ whole genome shotgun (WGS) entry which is preliminary data.</text>
</comment>
<evidence type="ECO:0000313" key="2">
    <source>
        <dbReference type="EMBL" id="MXO58756.1"/>
    </source>
</evidence>
<evidence type="ECO:0000313" key="3">
    <source>
        <dbReference type="Proteomes" id="UP000433652"/>
    </source>
</evidence>
<evidence type="ECO:0000259" key="1">
    <source>
        <dbReference type="PROSITE" id="PS51340"/>
    </source>
</evidence>
<dbReference type="PANTHER" id="PTHR36930:SF1">
    <property type="entry name" value="MOSC DOMAIN-CONTAINING PROTEIN"/>
    <property type="match status" value="1"/>
</dbReference>
<accession>A0A6I4SVD1</accession>
<dbReference type="GO" id="GO:0030170">
    <property type="term" value="F:pyridoxal phosphate binding"/>
    <property type="evidence" value="ECO:0007669"/>
    <property type="project" value="InterPro"/>
</dbReference>
<dbReference type="EMBL" id="WTYM01000030">
    <property type="protein sequence ID" value="MXO58756.1"/>
    <property type="molecule type" value="Genomic_DNA"/>
</dbReference>